<dbReference type="HOGENOM" id="CLU_704549_0_0_1"/>
<dbReference type="PANTHER" id="PTHR12308:SF83">
    <property type="entry name" value="ANOCTAMIN"/>
    <property type="match status" value="1"/>
</dbReference>
<reference evidence="9" key="1">
    <citation type="submission" date="2013-02" db="EMBL/GenBank/DDBJ databases">
        <authorList>
            <person name="Hughes D."/>
        </authorList>
    </citation>
    <scope>NUCLEOTIDE SEQUENCE</scope>
    <source>
        <strain>Durham</strain>
        <strain evidence="9">NC isolate 2 -- Noor lab</strain>
    </source>
</reference>
<keyword evidence="9" id="KW-1185">Reference proteome</keyword>
<dbReference type="InterPro" id="IPR049452">
    <property type="entry name" value="Anoctamin_TM"/>
</dbReference>
<feature type="transmembrane region" description="Helical" evidence="6">
    <location>
        <begin position="224"/>
        <end position="247"/>
    </location>
</feature>
<reference evidence="8" key="2">
    <citation type="submission" date="2015-06" db="UniProtKB">
        <authorList>
            <consortium name="EnsemblMetazoa"/>
        </authorList>
    </citation>
    <scope>IDENTIFICATION</scope>
</reference>
<feature type="transmembrane region" description="Helical" evidence="6">
    <location>
        <begin position="276"/>
        <end position="293"/>
    </location>
</feature>
<dbReference type="STRING" id="36166.T1GN26"/>
<dbReference type="AlphaFoldDB" id="T1GN26"/>
<feature type="transmembrane region" description="Helical" evidence="6">
    <location>
        <begin position="187"/>
        <end position="212"/>
    </location>
</feature>
<evidence type="ECO:0000313" key="9">
    <source>
        <dbReference type="Proteomes" id="UP000015102"/>
    </source>
</evidence>
<comment type="caution">
    <text evidence="6">Lacks conserved residue(s) required for the propagation of feature annotation.</text>
</comment>
<comment type="subcellular location">
    <subcellularLocation>
        <location evidence="1 6">Membrane</location>
        <topology evidence="1 6">Multi-pass membrane protein</topology>
    </subcellularLocation>
</comment>
<accession>T1GN26</accession>
<evidence type="ECO:0000256" key="5">
    <source>
        <dbReference type="ARBA" id="ARBA00023136"/>
    </source>
</evidence>
<dbReference type="GO" id="GO:0005254">
    <property type="term" value="F:chloride channel activity"/>
    <property type="evidence" value="ECO:0007669"/>
    <property type="project" value="TreeGrafter"/>
</dbReference>
<comment type="similarity">
    <text evidence="2 6">Belongs to the anoctamin family.</text>
</comment>
<evidence type="ECO:0000256" key="3">
    <source>
        <dbReference type="ARBA" id="ARBA00022692"/>
    </source>
</evidence>
<dbReference type="EnsemblMetazoa" id="MESCA004965-RA">
    <property type="protein sequence ID" value="MESCA004965-PA"/>
    <property type="gene ID" value="MESCA004965"/>
</dbReference>
<protein>
    <recommendedName>
        <fullName evidence="6">Anoctamin</fullName>
    </recommendedName>
</protein>
<dbReference type="GO" id="GO:0005886">
    <property type="term" value="C:plasma membrane"/>
    <property type="evidence" value="ECO:0007669"/>
    <property type="project" value="TreeGrafter"/>
</dbReference>
<keyword evidence="3 6" id="KW-0812">Transmembrane</keyword>
<organism evidence="8 9">
    <name type="scientific">Megaselia scalaris</name>
    <name type="common">Humpbacked fly</name>
    <name type="synonym">Phora scalaris</name>
    <dbReference type="NCBI Taxonomy" id="36166"/>
    <lineage>
        <taxon>Eukaryota</taxon>
        <taxon>Metazoa</taxon>
        <taxon>Ecdysozoa</taxon>
        <taxon>Arthropoda</taxon>
        <taxon>Hexapoda</taxon>
        <taxon>Insecta</taxon>
        <taxon>Pterygota</taxon>
        <taxon>Neoptera</taxon>
        <taxon>Endopterygota</taxon>
        <taxon>Diptera</taxon>
        <taxon>Brachycera</taxon>
        <taxon>Muscomorpha</taxon>
        <taxon>Platypezoidea</taxon>
        <taxon>Phoridae</taxon>
        <taxon>Megaseliini</taxon>
        <taxon>Megaselia</taxon>
    </lineage>
</organism>
<feature type="transmembrane region" description="Helical" evidence="6">
    <location>
        <begin position="106"/>
        <end position="125"/>
    </location>
</feature>
<proteinExistence type="inferred from homology"/>
<evidence type="ECO:0000259" key="7">
    <source>
        <dbReference type="Pfam" id="PF04547"/>
    </source>
</evidence>
<evidence type="ECO:0000256" key="1">
    <source>
        <dbReference type="ARBA" id="ARBA00004141"/>
    </source>
</evidence>
<dbReference type="OMA" id="VAFAWIM"/>
<name>T1GN26_MEGSC</name>
<evidence type="ECO:0000256" key="2">
    <source>
        <dbReference type="ARBA" id="ARBA00009671"/>
    </source>
</evidence>
<evidence type="ECO:0000256" key="4">
    <source>
        <dbReference type="ARBA" id="ARBA00022989"/>
    </source>
</evidence>
<keyword evidence="4 6" id="KW-1133">Transmembrane helix</keyword>
<dbReference type="Proteomes" id="UP000015102">
    <property type="component" value="Unassembled WGS sequence"/>
</dbReference>
<evidence type="ECO:0000313" key="8">
    <source>
        <dbReference type="EnsemblMetazoa" id="MESCA004965-PA"/>
    </source>
</evidence>
<feature type="domain" description="Anoctamin transmembrane" evidence="7">
    <location>
        <begin position="18"/>
        <end position="359"/>
    </location>
</feature>
<dbReference type="InterPro" id="IPR007632">
    <property type="entry name" value="Anoctamin"/>
</dbReference>
<dbReference type="PANTHER" id="PTHR12308">
    <property type="entry name" value="ANOCTAMIN"/>
    <property type="match status" value="1"/>
</dbReference>
<sequence length="392" mass="45804">MEWGSVKKWIKHQPLDNIKEYFGAKIALYFAWLGFYTMMLIPASILGIIGVLYGWSTLSTDKISNGICDGNNTILMCPQCDKKCDFWWLNETCTSSKFNYIIDNNYTVFYALFMSIWAVLYLELWKRYSAKLIHRWGLTDFSSEVEHARPQYLERLKNAKCKRYNADANVLEPHPSFWRMKFPSYCLSYSIVLLFICIAIIAFCSLIVYRMAQRASRKIFSDESILLLPLTAGILDLIVITCLDYIYTNYLAIFLTNLEYRRTETEYQESLTIKNYLFQFFNYYSSLFYIAILKGKFVGYPKKYNRIFGFRQEECNPGGCLMELCIQLAIIMIGKQIVNEILELSLPYIRKTISRVKNTMGLARSAEEEKLLPCNQWMKIITCCLGQTIPSF</sequence>
<dbReference type="EMBL" id="CAQQ02005784">
    <property type="status" value="NOT_ANNOTATED_CDS"/>
    <property type="molecule type" value="Genomic_DNA"/>
</dbReference>
<dbReference type="EMBL" id="CAQQ02005785">
    <property type="status" value="NOT_ANNOTATED_CDS"/>
    <property type="molecule type" value="Genomic_DNA"/>
</dbReference>
<dbReference type="Pfam" id="PF04547">
    <property type="entry name" value="Anoctamin"/>
    <property type="match status" value="1"/>
</dbReference>
<keyword evidence="5 6" id="KW-0472">Membrane</keyword>
<feature type="transmembrane region" description="Helical" evidence="6">
    <location>
        <begin position="29"/>
        <end position="55"/>
    </location>
</feature>
<evidence type="ECO:0000256" key="6">
    <source>
        <dbReference type="RuleBase" id="RU280814"/>
    </source>
</evidence>